<evidence type="ECO:0000313" key="19">
    <source>
        <dbReference type="Proteomes" id="UP000218627"/>
    </source>
</evidence>
<evidence type="ECO:0000256" key="1">
    <source>
        <dbReference type="ARBA" id="ARBA00004974"/>
    </source>
</evidence>
<evidence type="ECO:0000256" key="14">
    <source>
        <dbReference type="RuleBase" id="RU003591"/>
    </source>
</evidence>
<evidence type="ECO:0000256" key="13">
    <source>
        <dbReference type="ARBA" id="ARBA00048670"/>
    </source>
</evidence>
<dbReference type="OrthoDB" id="4494979at2"/>
<dbReference type="CDD" id="cd07035">
    <property type="entry name" value="TPP_PYR_POX_like"/>
    <property type="match status" value="1"/>
</dbReference>
<evidence type="ECO:0000256" key="7">
    <source>
        <dbReference type="ARBA" id="ARBA00022679"/>
    </source>
</evidence>
<dbReference type="AlphaFoldDB" id="A0A285P3T8"/>
<keyword evidence="10 14" id="KW-0460">Magnesium</keyword>
<dbReference type="Gene3D" id="3.40.50.970">
    <property type="match status" value="2"/>
</dbReference>
<dbReference type="EC" id="2.2.1.6" evidence="4 14"/>
<keyword evidence="5 14" id="KW-0028">Amino-acid biosynthesis</keyword>
<dbReference type="PANTHER" id="PTHR18968">
    <property type="entry name" value="THIAMINE PYROPHOSPHATE ENZYMES"/>
    <property type="match status" value="1"/>
</dbReference>
<dbReference type="InterPro" id="IPR039368">
    <property type="entry name" value="AHAS_TPP"/>
</dbReference>
<evidence type="ECO:0000313" key="18">
    <source>
        <dbReference type="EMBL" id="SNZ16395.1"/>
    </source>
</evidence>
<dbReference type="GO" id="GO:0030976">
    <property type="term" value="F:thiamine pyrophosphate binding"/>
    <property type="evidence" value="ECO:0007669"/>
    <property type="project" value="UniProtKB-UniRule"/>
</dbReference>
<dbReference type="SUPFAM" id="SSF52467">
    <property type="entry name" value="DHS-like NAD/FAD-binding domain"/>
    <property type="match status" value="1"/>
</dbReference>
<dbReference type="InterPro" id="IPR029035">
    <property type="entry name" value="DHS-like_NAD/FAD-binding_dom"/>
</dbReference>
<keyword evidence="9" id="KW-0274">FAD</keyword>
<comment type="catalytic activity">
    <reaction evidence="13 14">
        <text>2 pyruvate + H(+) = (2S)-2-acetolactate + CO2</text>
        <dbReference type="Rhea" id="RHEA:25249"/>
        <dbReference type="ChEBI" id="CHEBI:15361"/>
        <dbReference type="ChEBI" id="CHEBI:15378"/>
        <dbReference type="ChEBI" id="CHEBI:16526"/>
        <dbReference type="ChEBI" id="CHEBI:58476"/>
        <dbReference type="EC" id="2.2.1.6"/>
    </reaction>
</comment>
<evidence type="ECO:0000256" key="8">
    <source>
        <dbReference type="ARBA" id="ARBA00022723"/>
    </source>
</evidence>
<dbReference type="GO" id="GO:0003984">
    <property type="term" value="F:acetolactate synthase activity"/>
    <property type="evidence" value="ECO:0007669"/>
    <property type="project" value="UniProtKB-EC"/>
</dbReference>
<dbReference type="PANTHER" id="PTHR18968:SF13">
    <property type="entry name" value="ACETOLACTATE SYNTHASE CATALYTIC SUBUNIT, MITOCHONDRIAL"/>
    <property type="match status" value="1"/>
</dbReference>
<evidence type="ECO:0000256" key="4">
    <source>
        <dbReference type="ARBA" id="ARBA00013145"/>
    </source>
</evidence>
<dbReference type="NCBIfam" id="TIGR00118">
    <property type="entry name" value="acolac_lg"/>
    <property type="match status" value="1"/>
</dbReference>
<evidence type="ECO:0000256" key="12">
    <source>
        <dbReference type="ARBA" id="ARBA00023304"/>
    </source>
</evidence>
<feature type="domain" description="Thiamine pyrophosphate enzyme central" evidence="15">
    <location>
        <begin position="197"/>
        <end position="332"/>
    </location>
</feature>
<evidence type="ECO:0000256" key="11">
    <source>
        <dbReference type="ARBA" id="ARBA00023052"/>
    </source>
</evidence>
<dbReference type="Pfam" id="PF02776">
    <property type="entry name" value="TPP_enzyme_N"/>
    <property type="match status" value="1"/>
</dbReference>
<dbReference type="InterPro" id="IPR012001">
    <property type="entry name" value="Thiamin_PyroP_enz_TPP-bd_dom"/>
</dbReference>
<evidence type="ECO:0000256" key="9">
    <source>
        <dbReference type="ARBA" id="ARBA00022827"/>
    </source>
</evidence>
<dbReference type="Pfam" id="PF00205">
    <property type="entry name" value="TPP_enzyme_M"/>
    <property type="match status" value="1"/>
</dbReference>
<keyword evidence="6" id="KW-0285">Flavoprotein</keyword>
<dbReference type="EMBL" id="OBEN01000011">
    <property type="protein sequence ID" value="SNZ16395.1"/>
    <property type="molecule type" value="Genomic_DNA"/>
</dbReference>
<comment type="cofactor">
    <cofactor evidence="14">
        <name>Mg(2+)</name>
        <dbReference type="ChEBI" id="CHEBI:18420"/>
    </cofactor>
    <text evidence="14">Binds 1 Mg(2+) ion per subunit.</text>
</comment>
<organism evidence="18 19">
    <name type="scientific">Hydrogenobacter hydrogenophilus</name>
    <dbReference type="NCBI Taxonomy" id="35835"/>
    <lineage>
        <taxon>Bacteria</taxon>
        <taxon>Pseudomonadati</taxon>
        <taxon>Aquificota</taxon>
        <taxon>Aquificia</taxon>
        <taxon>Aquificales</taxon>
        <taxon>Aquificaceae</taxon>
        <taxon>Hydrogenobacter</taxon>
    </lineage>
</organism>
<reference evidence="19" key="1">
    <citation type="submission" date="2017-09" db="EMBL/GenBank/DDBJ databases">
        <authorList>
            <person name="Varghese N."/>
            <person name="Submissions S."/>
        </authorList>
    </citation>
    <scope>NUCLEOTIDE SEQUENCE [LARGE SCALE GENOMIC DNA]</scope>
    <source>
        <strain evidence="19">DSM 2913</strain>
    </source>
</reference>
<dbReference type="FunFam" id="3.40.50.970:FF:000016">
    <property type="entry name" value="Acetolactate synthase"/>
    <property type="match status" value="1"/>
</dbReference>
<dbReference type="GO" id="GO:0050660">
    <property type="term" value="F:flavin adenine dinucleotide binding"/>
    <property type="evidence" value="ECO:0007669"/>
    <property type="project" value="InterPro"/>
</dbReference>
<dbReference type="GO" id="GO:0005948">
    <property type="term" value="C:acetolactate synthase complex"/>
    <property type="evidence" value="ECO:0007669"/>
    <property type="project" value="TreeGrafter"/>
</dbReference>
<dbReference type="Pfam" id="PF02775">
    <property type="entry name" value="TPP_enzyme_C"/>
    <property type="match status" value="1"/>
</dbReference>
<evidence type="ECO:0000256" key="10">
    <source>
        <dbReference type="ARBA" id="ARBA00022842"/>
    </source>
</evidence>
<evidence type="ECO:0000259" key="15">
    <source>
        <dbReference type="Pfam" id="PF00205"/>
    </source>
</evidence>
<keyword evidence="11 14" id="KW-0786">Thiamine pyrophosphate</keyword>
<dbReference type="InterPro" id="IPR000399">
    <property type="entry name" value="TPP-bd_CS"/>
</dbReference>
<comment type="cofactor">
    <cofactor evidence="14">
        <name>thiamine diphosphate</name>
        <dbReference type="ChEBI" id="CHEBI:58937"/>
    </cofactor>
    <text evidence="14">Binds 1 thiamine pyrophosphate per subunit.</text>
</comment>
<dbReference type="InterPro" id="IPR012846">
    <property type="entry name" value="Acetolactate_synth_lsu"/>
</dbReference>
<keyword evidence="7 14" id="KW-0808">Transferase</keyword>
<feature type="domain" description="Thiamine pyrophosphate enzyme TPP-binding" evidence="16">
    <location>
        <begin position="396"/>
        <end position="545"/>
    </location>
</feature>
<keyword evidence="19" id="KW-1185">Reference proteome</keyword>
<dbReference type="InterPro" id="IPR045229">
    <property type="entry name" value="TPP_enz"/>
</dbReference>
<evidence type="ECO:0000259" key="17">
    <source>
        <dbReference type="Pfam" id="PF02776"/>
    </source>
</evidence>
<proteinExistence type="inferred from homology"/>
<evidence type="ECO:0000256" key="6">
    <source>
        <dbReference type="ARBA" id="ARBA00022630"/>
    </source>
</evidence>
<evidence type="ECO:0000259" key="16">
    <source>
        <dbReference type="Pfam" id="PF02775"/>
    </source>
</evidence>
<dbReference type="CDD" id="cd02015">
    <property type="entry name" value="TPP_AHAS"/>
    <property type="match status" value="1"/>
</dbReference>
<comment type="pathway">
    <text evidence="1 14">Amino-acid biosynthesis; L-isoleucine biosynthesis; L-isoleucine from 2-oxobutanoate: step 1/4.</text>
</comment>
<dbReference type="Gene3D" id="3.40.50.1220">
    <property type="entry name" value="TPP-binding domain"/>
    <property type="match status" value="1"/>
</dbReference>
<keyword evidence="8 14" id="KW-0479">Metal-binding</keyword>
<dbReference type="InterPro" id="IPR029061">
    <property type="entry name" value="THDP-binding"/>
</dbReference>
<comment type="similarity">
    <text evidence="3 14">Belongs to the TPP enzyme family.</text>
</comment>
<dbReference type="GO" id="GO:0009097">
    <property type="term" value="P:isoleucine biosynthetic process"/>
    <property type="evidence" value="ECO:0007669"/>
    <property type="project" value="UniProtKB-UniPathway"/>
</dbReference>
<dbReference type="PROSITE" id="PS00187">
    <property type="entry name" value="TPP_ENZYMES"/>
    <property type="match status" value="1"/>
</dbReference>
<evidence type="ECO:0000256" key="5">
    <source>
        <dbReference type="ARBA" id="ARBA00022605"/>
    </source>
</evidence>
<dbReference type="InterPro" id="IPR011766">
    <property type="entry name" value="TPP_enzyme_TPP-bd"/>
</dbReference>
<dbReference type="InterPro" id="IPR012000">
    <property type="entry name" value="Thiamin_PyroP_enz_cen_dom"/>
</dbReference>
<gene>
    <name evidence="18" type="ORF">SAMN06265353_1575</name>
</gene>
<protein>
    <recommendedName>
        <fullName evidence="4 14">Acetolactate synthase</fullName>
        <ecNumber evidence="4 14">2.2.1.6</ecNumber>
    </recommendedName>
</protein>
<dbReference type="SUPFAM" id="SSF52518">
    <property type="entry name" value="Thiamin diphosphate-binding fold (THDP-binding)"/>
    <property type="match status" value="2"/>
</dbReference>
<dbReference type="UniPathway" id="UPA00049">
    <property type="reaction ID" value="UER00059"/>
</dbReference>
<keyword evidence="12 14" id="KW-0100">Branched-chain amino acid biosynthesis</keyword>
<dbReference type="Proteomes" id="UP000218627">
    <property type="component" value="Unassembled WGS sequence"/>
</dbReference>
<evidence type="ECO:0000256" key="3">
    <source>
        <dbReference type="ARBA" id="ARBA00007812"/>
    </source>
</evidence>
<dbReference type="GO" id="GO:0009099">
    <property type="term" value="P:L-valine biosynthetic process"/>
    <property type="evidence" value="ECO:0007669"/>
    <property type="project" value="UniProtKB-UniPathway"/>
</dbReference>
<accession>A0A285P3T8</accession>
<name>A0A285P3T8_9AQUI</name>
<feature type="domain" description="Thiamine pyrophosphate enzyme N-terminal TPP-binding" evidence="17">
    <location>
        <begin position="4"/>
        <end position="119"/>
    </location>
</feature>
<evidence type="ECO:0000256" key="2">
    <source>
        <dbReference type="ARBA" id="ARBA00005025"/>
    </source>
</evidence>
<dbReference type="FunFam" id="3.40.50.970:FF:000007">
    <property type="entry name" value="Acetolactate synthase"/>
    <property type="match status" value="1"/>
</dbReference>
<dbReference type="FunFam" id="3.40.50.1220:FF:000008">
    <property type="entry name" value="Acetolactate synthase"/>
    <property type="match status" value="1"/>
</dbReference>
<comment type="pathway">
    <text evidence="2 14">Amino-acid biosynthesis; L-valine biosynthesis; L-valine from pyruvate: step 1/4.</text>
</comment>
<dbReference type="GO" id="GO:0000287">
    <property type="term" value="F:magnesium ion binding"/>
    <property type="evidence" value="ECO:0007669"/>
    <property type="project" value="UniProtKB-UniRule"/>
</dbReference>
<sequence length="584" mass="64707">MTRKGADIVIEVLKEEGVEYIFGHPGGAIMEVYDALYRDGGIKHILTRHEQGAGHMAEGYAKATGKVGVAMSTSGPGATNLVTAIADAYMDSVPVVFITGQVPTHLIGNDAFQEVDIVGITRPITKHNFLVKRIEDLPLILRQAFYIARTGRPGPVLVDIPKDITQKLSDVKIPSLDEVKNSLPGYKPHTEGNPQQIKKAAKLIMSAKRPVLYVGGGAVHSEAQKELVELAELMKIPVTTTNMGKGAFPELHPLALHMLGMHGTYYANMAVYNCDLLIAVGARFDDRVTGKIEEFAPQASIIHIDIDPASISKNIVVDVPIVGDVKVVLRKLIEEIKKEGAKILFPEERQKWIEQIEKWKKLHPLTYRNSDKVIKPQYVIEEIWKATKGDAIIATGVGQHQMWAAMFYKYSFPRQFINSGGLGTMGFGLPAGIGAKIGRPEKEVFVIDGDGSFMMTMQELITAVQYKVPVKIAIINNGYLGMVRQWQELFYEKRYSEVDLSIQPDFVKLAEACGAVGFRAEKPKEVREIIEEAMKIQDKPVLLDFHVDREENVLPMVPAGKSYREMILEDGKKSVDADTMYLVG</sequence>
<dbReference type="RefSeq" id="WP_096603125.1">
    <property type="nucleotide sequence ID" value="NZ_OBEN01000011.1"/>
</dbReference>
<dbReference type="UniPathway" id="UPA00047">
    <property type="reaction ID" value="UER00055"/>
</dbReference>